<accession>A0A4Y6I7G1</accession>
<feature type="signal peptide" evidence="2">
    <location>
        <begin position="1"/>
        <end position="24"/>
    </location>
</feature>
<dbReference type="RefSeq" id="WP_208664894.1">
    <property type="nucleotide sequence ID" value="NZ_CP041147.1"/>
</dbReference>
<feature type="compositionally biased region" description="Polar residues" evidence="1">
    <location>
        <begin position="258"/>
        <end position="279"/>
    </location>
</feature>
<dbReference type="GO" id="GO:0005615">
    <property type="term" value="C:extracellular space"/>
    <property type="evidence" value="ECO:0007669"/>
    <property type="project" value="TreeGrafter"/>
</dbReference>
<keyword evidence="2" id="KW-0732">Signal</keyword>
<keyword evidence="4" id="KW-1185">Reference proteome</keyword>
<feature type="region of interest" description="Disordered" evidence="1">
    <location>
        <begin position="28"/>
        <end position="90"/>
    </location>
</feature>
<keyword evidence="3" id="KW-0176">Collagen</keyword>
<dbReference type="AlphaFoldDB" id="A0A4Y6I7G1"/>
<name>A0A4Y6I7G1_9MOLU</name>
<dbReference type="EMBL" id="CP041147">
    <property type="protein sequence ID" value="QDF64848.1"/>
    <property type="molecule type" value="Genomic_DNA"/>
</dbReference>
<sequence>MKKSLKFLTSVFAGVSLTALPLVALSCENGKPGPKGDKGDTGAKGPIGPKGDKGDRGLPGTKGDKGDAGEQGVAGPAGPKGDKGDPGKDGKDIAGYSLTLKQKDLVVYKGKGKVATDAQADNWVNFKDGITIKPGDTVTANIYFLGNADVGKYLIKASFPVYTFSINETNDVDRRLVQLIAAKGKQTPNGYGHELVNTYPVAVEYQLAASKVKLESIKVQVGNDWKDITSSFRSAGENLSSFTLTIPEVEASEKPAPTTDTTTNQPAEGATATQPAPAA</sequence>
<feature type="compositionally biased region" description="Basic and acidic residues" evidence="1">
    <location>
        <begin position="80"/>
        <end position="90"/>
    </location>
</feature>
<feature type="compositionally biased region" description="Basic and acidic residues" evidence="1">
    <location>
        <begin position="50"/>
        <end position="68"/>
    </location>
</feature>
<dbReference type="Proteomes" id="UP000315201">
    <property type="component" value="Chromosome"/>
</dbReference>
<dbReference type="PROSITE" id="PS51257">
    <property type="entry name" value="PROKAR_LIPOPROTEIN"/>
    <property type="match status" value="1"/>
</dbReference>
<reference evidence="3 4" key="1">
    <citation type="submission" date="2019-06" db="EMBL/GenBank/DDBJ databases">
        <title>Mycoplasma nasistruthionis sp. nov. str Ms03.</title>
        <authorList>
            <person name="Botes A."/>
        </authorList>
    </citation>
    <scope>NUCLEOTIDE SEQUENCE [LARGE SCALE GENOMIC DNA]</scope>
    <source>
        <strain evidence="3 4">Ms03</strain>
    </source>
</reference>
<dbReference type="GO" id="GO:0030020">
    <property type="term" value="F:extracellular matrix structural constituent conferring tensile strength"/>
    <property type="evidence" value="ECO:0007669"/>
    <property type="project" value="TreeGrafter"/>
</dbReference>
<dbReference type="GO" id="GO:0031012">
    <property type="term" value="C:extracellular matrix"/>
    <property type="evidence" value="ECO:0007669"/>
    <property type="project" value="TreeGrafter"/>
</dbReference>
<dbReference type="InterPro" id="IPR050149">
    <property type="entry name" value="Collagen_superfamily"/>
</dbReference>
<proteinExistence type="predicted"/>
<gene>
    <name evidence="3" type="ORF">FIV53_00780</name>
</gene>
<dbReference type="PANTHER" id="PTHR24023:SF914">
    <property type="entry name" value="OTOLIN-1"/>
    <property type="match status" value="1"/>
</dbReference>
<evidence type="ECO:0000256" key="2">
    <source>
        <dbReference type="SAM" id="SignalP"/>
    </source>
</evidence>
<dbReference type="InterPro" id="IPR008160">
    <property type="entry name" value="Collagen"/>
</dbReference>
<feature type="chain" id="PRO_5021354177" evidence="2">
    <location>
        <begin position="25"/>
        <end position="279"/>
    </location>
</feature>
<evidence type="ECO:0000256" key="1">
    <source>
        <dbReference type="SAM" id="MobiDB-lite"/>
    </source>
</evidence>
<feature type="region of interest" description="Disordered" evidence="1">
    <location>
        <begin position="247"/>
        <end position="279"/>
    </location>
</feature>
<protein>
    <submittedName>
        <fullName evidence="3">Collagen-like protein</fullName>
    </submittedName>
</protein>
<evidence type="ECO:0000313" key="4">
    <source>
        <dbReference type="Proteomes" id="UP000315201"/>
    </source>
</evidence>
<evidence type="ECO:0000313" key="3">
    <source>
        <dbReference type="EMBL" id="QDF64848.1"/>
    </source>
</evidence>
<dbReference type="GO" id="GO:0030198">
    <property type="term" value="P:extracellular matrix organization"/>
    <property type="evidence" value="ECO:0007669"/>
    <property type="project" value="TreeGrafter"/>
</dbReference>
<dbReference type="Pfam" id="PF01391">
    <property type="entry name" value="Collagen"/>
    <property type="match status" value="1"/>
</dbReference>
<organism evidence="3 4">
    <name type="scientific">Mycoplasma nasistruthionis</name>
    <dbReference type="NCBI Taxonomy" id="353852"/>
    <lineage>
        <taxon>Bacteria</taxon>
        <taxon>Bacillati</taxon>
        <taxon>Mycoplasmatota</taxon>
        <taxon>Mollicutes</taxon>
        <taxon>Mycoplasmataceae</taxon>
        <taxon>Mycoplasma</taxon>
    </lineage>
</organism>
<dbReference type="PANTHER" id="PTHR24023">
    <property type="entry name" value="COLLAGEN ALPHA"/>
    <property type="match status" value="1"/>
</dbReference>